<keyword evidence="4" id="KW-0472">Membrane</keyword>
<dbReference type="GO" id="GO:0072380">
    <property type="term" value="C:TRC complex"/>
    <property type="evidence" value="ECO:0007669"/>
    <property type="project" value="TreeGrafter"/>
</dbReference>
<evidence type="ECO:0000256" key="4">
    <source>
        <dbReference type="SAM" id="Phobius"/>
    </source>
</evidence>
<dbReference type="AlphaFoldDB" id="A0AAN9NUY8"/>
<dbReference type="InterPro" id="IPR019734">
    <property type="entry name" value="TPR_rpt"/>
</dbReference>
<dbReference type="InterPro" id="IPR047150">
    <property type="entry name" value="SGT"/>
</dbReference>
<feature type="repeat" description="TPR" evidence="3">
    <location>
        <begin position="283"/>
        <end position="316"/>
    </location>
</feature>
<evidence type="ECO:0000256" key="1">
    <source>
        <dbReference type="ARBA" id="ARBA00022737"/>
    </source>
</evidence>
<organism evidence="5 6">
    <name type="scientific">Psophocarpus tetragonolobus</name>
    <name type="common">Winged bean</name>
    <name type="synonym">Dolichos tetragonolobus</name>
    <dbReference type="NCBI Taxonomy" id="3891"/>
    <lineage>
        <taxon>Eukaryota</taxon>
        <taxon>Viridiplantae</taxon>
        <taxon>Streptophyta</taxon>
        <taxon>Embryophyta</taxon>
        <taxon>Tracheophyta</taxon>
        <taxon>Spermatophyta</taxon>
        <taxon>Magnoliopsida</taxon>
        <taxon>eudicotyledons</taxon>
        <taxon>Gunneridae</taxon>
        <taxon>Pentapetalae</taxon>
        <taxon>rosids</taxon>
        <taxon>fabids</taxon>
        <taxon>Fabales</taxon>
        <taxon>Fabaceae</taxon>
        <taxon>Papilionoideae</taxon>
        <taxon>50 kb inversion clade</taxon>
        <taxon>NPAAA clade</taxon>
        <taxon>indigoferoid/millettioid clade</taxon>
        <taxon>Phaseoleae</taxon>
        <taxon>Psophocarpus</taxon>
    </lineage>
</organism>
<feature type="repeat" description="TPR" evidence="3">
    <location>
        <begin position="317"/>
        <end position="350"/>
    </location>
</feature>
<evidence type="ECO:0000256" key="3">
    <source>
        <dbReference type="PROSITE-ProRule" id="PRU00339"/>
    </source>
</evidence>
<dbReference type="InterPro" id="IPR011990">
    <property type="entry name" value="TPR-like_helical_dom_sf"/>
</dbReference>
<name>A0AAN9NUY8_PSOTE</name>
<evidence type="ECO:0000313" key="5">
    <source>
        <dbReference type="EMBL" id="KAK7379814.1"/>
    </source>
</evidence>
<dbReference type="PANTHER" id="PTHR45831:SF2">
    <property type="entry name" value="LD24721P"/>
    <property type="match status" value="1"/>
</dbReference>
<feature type="transmembrane region" description="Helical" evidence="4">
    <location>
        <begin position="200"/>
        <end position="218"/>
    </location>
</feature>
<dbReference type="EMBL" id="JAYMYS010000016">
    <property type="protein sequence ID" value="KAK7379814.1"/>
    <property type="molecule type" value="Genomic_DNA"/>
</dbReference>
<accession>A0AAN9NUY8</accession>
<comment type="caution">
    <text evidence="5">The sequence shown here is derived from an EMBL/GenBank/DDBJ whole genome shotgun (WGS) entry which is preliminary data.</text>
</comment>
<dbReference type="GO" id="GO:0060090">
    <property type="term" value="F:molecular adaptor activity"/>
    <property type="evidence" value="ECO:0007669"/>
    <property type="project" value="TreeGrafter"/>
</dbReference>
<dbReference type="Pfam" id="PF00515">
    <property type="entry name" value="TPR_1"/>
    <property type="match status" value="1"/>
</dbReference>
<keyword evidence="4" id="KW-0812">Transmembrane</keyword>
<keyword evidence="4" id="KW-1133">Transmembrane helix</keyword>
<dbReference type="PANTHER" id="PTHR45831">
    <property type="entry name" value="LD24721P"/>
    <property type="match status" value="1"/>
</dbReference>
<reference evidence="5 6" key="1">
    <citation type="submission" date="2024-01" db="EMBL/GenBank/DDBJ databases">
        <title>The genomes of 5 underutilized Papilionoideae crops provide insights into root nodulation and disease resistanc.</title>
        <authorList>
            <person name="Jiang F."/>
        </authorList>
    </citation>
    <scope>NUCLEOTIDE SEQUENCE [LARGE SCALE GENOMIC DNA]</scope>
    <source>
        <strain evidence="5">DUOXIRENSHENG_FW03</strain>
        <tissue evidence="5">Leaves</tissue>
    </source>
</reference>
<gene>
    <name evidence="5" type="ORF">VNO78_34337</name>
</gene>
<keyword evidence="2 3" id="KW-0802">TPR repeat</keyword>
<sequence>MCLALVRECITRELSNGITQTGTTQEEAEAKMGGSVFTHFLVLPSSSTPSLSTLFPSKFSTKPINKSVPFTLLYNQFPSTSPPRRSSFSVKKINASGVQQTGSVPHGDNIDAMKFRVLLQKFQRKMPTKFVSNLFSKQSMTNEFTTKDLEDGEKSLKWVSAFLLGQTISVISPDVSYATSSSRINEIYEVGELFDLSIQLIYLVLLLSLLGTGSFFVIRQVLVRRELDLSAKELQEQVRSGDAGATELFELGAVMLRRKFYPAATKFLLQAIQKWDGDNPDLAQVYNALGVSYVRDGKVDKGIDQFVTAVKLQPGYVTAWNNLGDAYESKKDYKSALKAFEEVLLFDPNNKVARPRRDSLKELVEATKGVPIVKSTEKK</sequence>
<keyword evidence="1" id="KW-0677">Repeat</keyword>
<proteinExistence type="predicted"/>
<dbReference type="Gene3D" id="1.25.40.10">
    <property type="entry name" value="Tetratricopeptide repeat domain"/>
    <property type="match status" value="1"/>
</dbReference>
<evidence type="ECO:0000256" key="2">
    <source>
        <dbReference type="ARBA" id="ARBA00022803"/>
    </source>
</evidence>
<dbReference type="PROSITE" id="PS50293">
    <property type="entry name" value="TPR_REGION"/>
    <property type="match status" value="1"/>
</dbReference>
<dbReference type="PROSITE" id="PS50005">
    <property type="entry name" value="TPR"/>
    <property type="match status" value="2"/>
</dbReference>
<protein>
    <submittedName>
        <fullName evidence="5">Uncharacterized protein</fullName>
    </submittedName>
</protein>
<dbReference type="GO" id="GO:0006620">
    <property type="term" value="P:post-translational protein targeting to endoplasmic reticulum membrane"/>
    <property type="evidence" value="ECO:0007669"/>
    <property type="project" value="TreeGrafter"/>
</dbReference>
<keyword evidence="6" id="KW-1185">Reference proteome</keyword>
<evidence type="ECO:0000313" key="6">
    <source>
        <dbReference type="Proteomes" id="UP001386955"/>
    </source>
</evidence>
<dbReference type="Proteomes" id="UP001386955">
    <property type="component" value="Unassembled WGS sequence"/>
</dbReference>
<dbReference type="SMART" id="SM00028">
    <property type="entry name" value="TPR"/>
    <property type="match status" value="2"/>
</dbReference>
<dbReference type="GO" id="GO:0016020">
    <property type="term" value="C:membrane"/>
    <property type="evidence" value="ECO:0007669"/>
    <property type="project" value="TreeGrafter"/>
</dbReference>
<dbReference type="SUPFAM" id="SSF48452">
    <property type="entry name" value="TPR-like"/>
    <property type="match status" value="1"/>
</dbReference>